<evidence type="ECO:0000259" key="8">
    <source>
        <dbReference type="Pfam" id="PF01551"/>
    </source>
</evidence>
<dbReference type="InterPro" id="IPR016047">
    <property type="entry name" value="M23ase_b-sheet_dom"/>
</dbReference>
<evidence type="ECO:0000313" key="10">
    <source>
        <dbReference type="Proteomes" id="UP001556196"/>
    </source>
</evidence>
<dbReference type="InterPro" id="IPR050570">
    <property type="entry name" value="Cell_wall_metabolism_enzyme"/>
</dbReference>
<evidence type="ECO:0000313" key="9">
    <source>
        <dbReference type="EMBL" id="MEW9808326.1"/>
    </source>
</evidence>
<evidence type="ECO:0000256" key="3">
    <source>
        <dbReference type="ARBA" id="ARBA00022723"/>
    </source>
</evidence>
<keyword evidence="10" id="KW-1185">Reference proteome</keyword>
<evidence type="ECO:0000256" key="5">
    <source>
        <dbReference type="ARBA" id="ARBA00022833"/>
    </source>
</evidence>
<dbReference type="CDD" id="cd12797">
    <property type="entry name" value="M23_peptidase"/>
    <property type="match status" value="1"/>
</dbReference>
<keyword evidence="4 9" id="KW-0378">Hydrolase</keyword>
<proteinExistence type="predicted"/>
<reference evidence="9 10" key="1">
    <citation type="submission" date="2024-06" db="EMBL/GenBank/DDBJ databases">
        <authorList>
            <person name="Tuo L."/>
        </authorList>
    </citation>
    <scope>NUCLEOTIDE SEQUENCE [LARGE SCALE GENOMIC DNA]</scope>
    <source>
        <strain evidence="9 10">ZMM04-5</strain>
    </source>
</reference>
<evidence type="ECO:0000256" key="2">
    <source>
        <dbReference type="ARBA" id="ARBA00022670"/>
    </source>
</evidence>
<dbReference type="SUPFAM" id="SSF51261">
    <property type="entry name" value="Duplicated hybrid motif"/>
    <property type="match status" value="1"/>
</dbReference>
<protein>
    <submittedName>
        <fullName evidence="9">M23 family metallopeptidase</fullName>
        <ecNumber evidence="9">3.4.24.-</ecNumber>
    </submittedName>
</protein>
<dbReference type="EMBL" id="JBFOCI010000007">
    <property type="protein sequence ID" value="MEW9808326.1"/>
    <property type="molecule type" value="Genomic_DNA"/>
</dbReference>
<evidence type="ECO:0000256" key="7">
    <source>
        <dbReference type="SAM" id="Phobius"/>
    </source>
</evidence>
<sequence length="421" mass="45172">MKEAGSTVFGRRREPHTVIIARGDDIRHFQVRPWIVALAGSAFAAIAIGYLLATSYLVLRDDLIDATTARQARMQQAYEDRISALRAQVDRITSRQMLDQQLMETRVGELIERQSQLSQRHGRLGPLLDRVEGASTTAAEPTPAVPGQPDLRASLSELGSHDVALAAATQASFSLWSTRTASMTGETPADRADRVFVAINRSLQAIEAEQVTRINALAEDAYETADAISNALDDAGLDIEDDPGKSAMGGPLVPIDTPALFDSKVKDLDEAIDLLDRIKSHARGLPIANPSPGHSISSSFGVRQDPLLGMPAMHSGMDFRAPTGSPARATAGGTVIKAGWNGGYGRMVEVQHANGFSTRYAHLSKILVKEGQAITAGDIVGKVGSSGRSTGPHLHYEVRRDGEALNPVRFIKAGKKVAQYL</sequence>
<dbReference type="EC" id="3.4.24.-" evidence="9"/>
<dbReference type="GO" id="GO:0016787">
    <property type="term" value="F:hydrolase activity"/>
    <property type="evidence" value="ECO:0007669"/>
    <property type="project" value="UniProtKB-KW"/>
</dbReference>
<feature type="transmembrane region" description="Helical" evidence="7">
    <location>
        <begin position="34"/>
        <end position="59"/>
    </location>
</feature>
<organism evidence="9 10">
    <name type="scientific">Mesorhizobium marinum</name>
    <dbReference type="NCBI Taxonomy" id="3228790"/>
    <lineage>
        <taxon>Bacteria</taxon>
        <taxon>Pseudomonadati</taxon>
        <taxon>Pseudomonadota</taxon>
        <taxon>Alphaproteobacteria</taxon>
        <taxon>Hyphomicrobiales</taxon>
        <taxon>Phyllobacteriaceae</taxon>
        <taxon>Mesorhizobium</taxon>
    </lineage>
</organism>
<name>A0ABV3R4S7_9HYPH</name>
<keyword evidence="7" id="KW-0812">Transmembrane</keyword>
<keyword evidence="6" id="KW-0482">Metalloprotease</keyword>
<keyword evidence="7" id="KW-0472">Membrane</keyword>
<dbReference type="RefSeq" id="WP_367725546.1">
    <property type="nucleotide sequence ID" value="NZ_JBFOCH010000020.1"/>
</dbReference>
<evidence type="ECO:0000256" key="4">
    <source>
        <dbReference type="ARBA" id="ARBA00022801"/>
    </source>
</evidence>
<dbReference type="Proteomes" id="UP001556196">
    <property type="component" value="Unassembled WGS sequence"/>
</dbReference>
<keyword evidence="3" id="KW-0479">Metal-binding</keyword>
<keyword evidence="2" id="KW-0645">Protease</keyword>
<dbReference type="Pfam" id="PF01551">
    <property type="entry name" value="Peptidase_M23"/>
    <property type="match status" value="1"/>
</dbReference>
<evidence type="ECO:0000256" key="6">
    <source>
        <dbReference type="ARBA" id="ARBA00023049"/>
    </source>
</evidence>
<gene>
    <name evidence="9" type="ORF">ABUE31_20235</name>
</gene>
<dbReference type="PANTHER" id="PTHR21666:SF288">
    <property type="entry name" value="CELL DIVISION PROTEIN YTFB"/>
    <property type="match status" value="1"/>
</dbReference>
<comment type="caution">
    <text evidence="9">The sequence shown here is derived from an EMBL/GenBank/DDBJ whole genome shotgun (WGS) entry which is preliminary data.</text>
</comment>
<evidence type="ECO:0000256" key="1">
    <source>
        <dbReference type="ARBA" id="ARBA00001947"/>
    </source>
</evidence>
<feature type="domain" description="M23ase beta-sheet core" evidence="8">
    <location>
        <begin position="313"/>
        <end position="407"/>
    </location>
</feature>
<dbReference type="InterPro" id="IPR011055">
    <property type="entry name" value="Dup_hybrid_motif"/>
</dbReference>
<keyword evidence="5" id="KW-0862">Zinc</keyword>
<comment type="cofactor">
    <cofactor evidence="1">
        <name>Zn(2+)</name>
        <dbReference type="ChEBI" id="CHEBI:29105"/>
    </cofactor>
</comment>
<keyword evidence="7" id="KW-1133">Transmembrane helix</keyword>
<accession>A0ABV3R4S7</accession>
<dbReference type="PANTHER" id="PTHR21666">
    <property type="entry name" value="PEPTIDASE-RELATED"/>
    <property type="match status" value="1"/>
</dbReference>
<dbReference type="Gene3D" id="2.70.70.10">
    <property type="entry name" value="Glucose Permease (Domain IIA)"/>
    <property type="match status" value="1"/>
</dbReference>